<dbReference type="Proteomes" id="UP001152876">
    <property type="component" value="Unassembled WGS sequence"/>
</dbReference>
<gene>
    <name evidence="12" type="ORF">H010_22839</name>
</gene>
<dbReference type="NCBIfam" id="NF007153">
    <property type="entry name" value="PRK09588.1"/>
    <property type="match status" value="1"/>
</dbReference>
<dbReference type="PANTHER" id="PTHR11118">
    <property type="entry name" value="RNA-SPLICING LIGASE RTCB HOMOLOG"/>
    <property type="match status" value="1"/>
</dbReference>
<accession>A0A9X4SDN4</accession>
<evidence type="ECO:0000256" key="8">
    <source>
        <dbReference type="ARBA" id="ARBA00047746"/>
    </source>
</evidence>
<feature type="binding site" evidence="11">
    <location>
        <position position="74"/>
    </location>
    <ligand>
        <name>Mn(2+)</name>
        <dbReference type="ChEBI" id="CHEBI:29035"/>
        <label>1</label>
    </ligand>
</feature>
<comment type="caution">
    <text evidence="12">The sequence shown here is derived from an EMBL/GenBank/DDBJ whole genome shotgun (WGS) entry which is preliminary data.</text>
</comment>
<evidence type="ECO:0000313" key="13">
    <source>
        <dbReference type="Proteomes" id="UP001152876"/>
    </source>
</evidence>
<dbReference type="InterPro" id="IPR017510">
    <property type="entry name" value="RtcB2"/>
</dbReference>
<keyword evidence="7 11" id="KW-0464">Manganese</keyword>
<dbReference type="GO" id="GO:0046872">
    <property type="term" value="F:metal ion binding"/>
    <property type="evidence" value="ECO:0007669"/>
    <property type="project" value="UniProtKB-KW"/>
</dbReference>
<evidence type="ECO:0000256" key="3">
    <source>
        <dbReference type="ARBA" id="ARBA00022723"/>
    </source>
</evidence>
<evidence type="ECO:0000256" key="2">
    <source>
        <dbReference type="ARBA" id="ARBA00022598"/>
    </source>
</evidence>
<evidence type="ECO:0000256" key="5">
    <source>
        <dbReference type="ARBA" id="ARBA00022800"/>
    </source>
</evidence>
<keyword evidence="2" id="KW-0436">Ligase</keyword>
<keyword evidence="4 10" id="KW-0547">Nucleotide-binding</keyword>
<feature type="binding site" evidence="10">
    <location>
        <begin position="241"/>
        <end position="242"/>
    </location>
    <ligand>
        <name>GMP</name>
        <dbReference type="ChEBI" id="CHEBI:58115"/>
    </ligand>
</feature>
<feature type="binding site" evidence="11">
    <location>
        <position position="170"/>
    </location>
    <ligand>
        <name>Mn(2+)</name>
        <dbReference type="ChEBI" id="CHEBI:29035"/>
        <label>2</label>
    </ligand>
</feature>
<dbReference type="GO" id="GO:0005525">
    <property type="term" value="F:GTP binding"/>
    <property type="evidence" value="ECO:0007669"/>
    <property type="project" value="UniProtKB-KW"/>
</dbReference>
<evidence type="ECO:0000256" key="9">
    <source>
        <dbReference type="PIRSR" id="PIRSR601233-1"/>
    </source>
</evidence>
<evidence type="ECO:0000256" key="10">
    <source>
        <dbReference type="PIRSR" id="PIRSR601233-2"/>
    </source>
</evidence>
<dbReference type="EC" id="6.5.1.8" evidence="1"/>
<feature type="binding site" evidence="11">
    <location>
        <position position="139"/>
    </location>
    <ligand>
        <name>Mn(2+)</name>
        <dbReference type="ChEBI" id="CHEBI:29035"/>
        <label>1</label>
    </ligand>
</feature>
<keyword evidence="13" id="KW-1185">Reference proteome</keyword>
<keyword evidence="3 11" id="KW-0479">Metal-binding</keyword>
<evidence type="ECO:0000256" key="11">
    <source>
        <dbReference type="PIRSR" id="PIRSR601233-3"/>
    </source>
</evidence>
<comment type="catalytic activity">
    <reaction evidence="8">
        <text>a 3'-end 3'-phospho-ribonucleotide-RNA + a 5'-end dephospho-ribonucleoside-RNA + GTP = a ribonucleotidyl-ribonucleotide-RNA + GMP + diphosphate</text>
        <dbReference type="Rhea" id="RHEA:68076"/>
        <dbReference type="Rhea" id="RHEA-COMP:10463"/>
        <dbReference type="Rhea" id="RHEA-COMP:13936"/>
        <dbReference type="Rhea" id="RHEA-COMP:17355"/>
        <dbReference type="ChEBI" id="CHEBI:33019"/>
        <dbReference type="ChEBI" id="CHEBI:37565"/>
        <dbReference type="ChEBI" id="CHEBI:58115"/>
        <dbReference type="ChEBI" id="CHEBI:83062"/>
        <dbReference type="ChEBI" id="CHEBI:138284"/>
        <dbReference type="ChEBI" id="CHEBI:173118"/>
        <dbReference type="EC" id="6.5.1.8"/>
    </reaction>
</comment>
<protein>
    <recommendedName>
        <fullName evidence="1">3'-phosphate/5'-hydroxy nucleic acid ligase</fullName>
        <ecNumber evidence="1">6.5.1.8</ecNumber>
    </recommendedName>
</protein>
<organism evidence="12 13">
    <name type="scientific">Hydrogenophaga taeniospiralis CCUG 15921</name>
    <dbReference type="NCBI Taxonomy" id="1281780"/>
    <lineage>
        <taxon>Bacteria</taxon>
        <taxon>Pseudomonadati</taxon>
        <taxon>Pseudomonadota</taxon>
        <taxon>Betaproteobacteria</taxon>
        <taxon>Burkholderiales</taxon>
        <taxon>Comamonadaceae</taxon>
        <taxon>Hydrogenophaga</taxon>
    </lineage>
</organism>
<feature type="binding site" evidence="11">
    <location>
        <position position="241"/>
    </location>
    <ligand>
        <name>Mn(2+)</name>
        <dbReference type="ChEBI" id="CHEBI:29035"/>
        <label>2</label>
    </ligand>
</feature>
<dbReference type="GO" id="GO:0003972">
    <property type="term" value="F:RNA ligase (ATP) activity"/>
    <property type="evidence" value="ECO:0007669"/>
    <property type="project" value="TreeGrafter"/>
</dbReference>
<keyword evidence="6 10" id="KW-0342">GTP-binding</keyword>
<feature type="binding site" evidence="10">
    <location>
        <begin position="298"/>
        <end position="301"/>
    </location>
    <ligand>
        <name>GMP</name>
        <dbReference type="ChEBI" id="CHEBI:58115"/>
    </ligand>
</feature>
<feature type="active site" description="GMP-histidine intermediate" evidence="9">
    <location>
        <position position="298"/>
    </location>
</feature>
<evidence type="ECO:0000256" key="7">
    <source>
        <dbReference type="ARBA" id="ARBA00023211"/>
    </source>
</evidence>
<dbReference type="InterPro" id="IPR036025">
    <property type="entry name" value="RtcB-like_sf"/>
</dbReference>
<dbReference type="Gene3D" id="3.90.1860.10">
    <property type="entry name" value="tRNA-splicing ligase RtcB"/>
    <property type="match status" value="1"/>
</dbReference>
<dbReference type="GO" id="GO:0170057">
    <property type="term" value="F:RNA ligase (GTP) activity"/>
    <property type="evidence" value="ECO:0007669"/>
    <property type="project" value="UniProtKB-EC"/>
</dbReference>
<evidence type="ECO:0000256" key="6">
    <source>
        <dbReference type="ARBA" id="ARBA00023134"/>
    </source>
</evidence>
<feature type="binding site" evidence="10">
    <location>
        <position position="279"/>
    </location>
    <ligand>
        <name>GMP</name>
        <dbReference type="ChEBI" id="CHEBI:58115"/>
    </ligand>
</feature>
<comment type="cofactor">
    <cofactor evidence="11">
        <name>Mn(2+)</name>
        <dbReference type="ChEBI" id="CHEBI:29035"/>
    </cofactor>
    <text evidence="11">Binds 2 manganese ions per subunit.</text>
</comment>
<dbReference type="InterPro" id="IPR001233">
    <property type="entry name" value="RtcB"/>
</dbReference>
<sequence length="383" mass="41684">MGNFVKKLSERACVLVSDTTWMEDAAIAQLITTSQLEGMQRVAGMPDLHPGRGYPVGAAFFSAERFYPALVGNDIGCGMALWQTDLQASAVRLDKLEKRVGNIDGPMDDEDARALAMSDADVRPSGHEASLGTLGGGNHFAEFQQVDTVYVPEALAALGIDKQRLLLLVHSGSRGLGERILRQHVDAFGHRGLEADTPEAASYLTQHDAAMRYARCNRTLVAHRLLANVRAESRCVLDVHHNFVAPSVIDGQAGWLHRKGATPSDAGPVLIPGSRGDYSYLVRPTPGCHDDSLWSLAHGAGRKWIRSACKDRLFKLMTPTQMGRTALGSRVICNDRQLIYEEAPQAYKGIDSVVQVLVGAGLIELLARTRPVLTYKTRGECCE</sequence>
<dbReference type="RefSeq" id="WP_068174515.1">
    <property type="nucleotide sequence ID" value="NZ_AOGK01000031.1"/>
</dbReference>
<name>A0A9X4SDN4_9BURK</name>
<reference evidence="12" key="1">
    <citation type="submission" date="2013-01" db="EMBL/GenBank/DDBJ databases">
        <title>Genome draft of Hydrogenophaga taeniospiralis 2K1.</title>
        <authorList>
            <person name="Gomila M."/>
            <person name="Lalucat J."/>
        </authorList>
    </citation>
    <scope>NUCLEOTIDE SEQUENCE</scope>
    <source>
        <strain evidence="12">CCUG 15921</strain>
    </source>
</reference>
<keyword evidence="5" id="KW-0692">RNA repair</keyword>
<feature type="binding site" evidence="10">
    <location>
        <position position="376"/>
    </location>
    <ligand>
        <name>GMP</name>
        <dbReference type="ChEBI" id="CHEBI:58115"/>
    </ligand>
</feature>
<dbReference type="PANTHER" id="PTHR11118:SF1">
    <property type="entry name" value="RNA-SPLICING LIGASE RTCB HOMOLOG"/>
    <property type="match status" value="1"/>
</dbReference>
<dbReference type="Pfam" id="PF01139">
    <property type="entry name" value="RtcB"/>
    <property type="match status" value="2"/>
</dbReference>
<evidence type="ECO:0000313" key="12">
    <source>
        <dbReference type="EMBL" id="MDG5978108.1"/>
    </source>
</evidence>
<feature type="binding site" evidence="10">
    <location>
        <begin position="138"/>
        <end position="142"/>
    </location>
    <ligand>
        <name>GMP</name>
        <dbReference type="ChEBI" id="CHEBI:58115"/>
    </ligand>
</feature>
<dbReference type="AlphaFoldDB" id="A0A9X4SDN4"/>
<dbReference type="OrthoDB" id="9802323at2"/>
<dbReference type="GO" id="GO:0006396">
    <property type="term" value="P:RNA processing"/>
    <property type="evidence" value="ECO:0007669"/>
    <property type="project" value="InterPro"/>
</dbReference>
<dbReference type="EMBL" id="AOGK01000031">
    <property type="protein sequence ID" value="MDG5978108.1"/>
    <property type="molecule type" value="Genomic_DNA"/>
</dbReference>
<dbReference type="GO" id="GO:0042245">
    <property type="term" value="P:RNA repair"/>
    <property type="evidence" value="ECO:0007669"/>
    <property type="project" value="UniProtKB-KW"/>
</dbReference>
<evidence type="ECO:0000256" key="4">
    <source>
        <dbReference type="ARBA" id="ARBA00022741"/>
    </source>
</evidence>
<evidence type="ECO:0000256" key="1">
    <source>
        <dbReference type="ARBA" id="ARBA00012726"/>
    </source>
</evidence>
<dbReference type="SUPFAM" id="SSF103365">
    <property type="entry name" value="Hypothetical protein PH1602"/>
    <property type="match status" value="1"/>
</dbReference>
<proteinExistence type="predicted"/>
<dbReference type="NCBIfam" id="TIGR03073">
    <property type="entry name" value="release_rtcB"/>
    <property type="match status" value="1"/>
</dbReference>